<dbReference type="GO" id="GO:0032259">
    <property type="term" value="P:methylation"/>
    <property type="evidence" value="ECO:0007669"/>
    <property type="project" value="UniProtKB-KW"/>
</dbReference>
<evidence type="ECO:0000256" key="3">
    <source>
        <dbReference type="ARBA" id="ARBA00022691"/>
    </source>
</evidence>
<keyword evidence="3" id="KW-0949">S-adenosyl-L-methionine</keyword>
<dbReference type="InterPro" id="IPR046341">
    <property type="entry name" value="SET_dom_sf"/>
</dbReference>
<dbReference type="SUPFAM" id="SSF82199">
    <property type="entry name" value="SET domain"/>
    <property type="match status" value="1"/>
</dbReference>
<evidence type="ECO:0000313" key="5">
    <source>
        <dbReference type="EMBL" id="URD84030.1"/>
    </source>
</evidence>
<dbReference type="OrthoDB" id="651099at2759"/>
<keyword evidence="2" id="KW-0808">Transferase</keyword>
<dbReference type="Pfam" id="PF00856">
    <property type="entry name" value="SET"/>
    <property type="match status" value="1"/>
</dbReference>
<evidence type="ECO:0000259" key="4">
    <source>
        <dbReference type="PROSITE" id="PS50280"/>
    </source>
</evidence>
<dbReference type="InterPro" id="IPR036464">
    <property type="entry name" value="Rubisco_LSMT_subst-bd_sf"/>
</dbReference>
<accession>A0A9E7JK32</accession>
<dbReference type="InterPro" id="IPR015353">
    <property type="entry name" value="Rubisco_LSMT_subst-bd"/>
</dbReference>
<protein>
    <submittedName>
        <fullName evidence="5">SET domain containing 6</fullName>
    </submittedName>
</protein>
<keyword evidence="1" id="KW-0489">Methyltransferase</keyword>
<dbReference type="Proteomes" id="UP001055439">
    <property type="component" value="Chromosome 10"/>
</dbReference>
<evidence type="ECO:0000256" key="1">
    <source>
        <dbReference type="ARBA" id="ARBA00022603"/>
    </source>
</evidence>
<dbReference type="Gene3D" id="3.90.1420.10">
    <property type="entry name" value="Rubisco LSMT, substrate-binding domain"/>
    <property type="match status" value="1"/>
</dbReference>
<dbReference type="PANTHER" id="PTHR13271:SF134">
    <property type="entry name" value="OS01G0976450 PROTEIN"/>
    <property type="match status" value="1"/>
</dbReference>
<dbReference type="Pfam" id="PF09273">
    <property type="entry name" value="Rubis-subs-bind"/>
    <property type="match status" value="1"/>
</dbReference>
<evidence type="ECO:0000256" key="2">
    <source>
        <dbReference type="ARBA" id="ARBA00022679"/>
    </source>
</evidence>
<dbReference type="InterPro" id="IPR001214">
    <property type="entry name" value="SET_dom"/>
</dbReference>
<dbReference type="PROSITE" id="PS50280">
    <property type="entry name" value="SET"/>
    <property type="match status" value="1"/>
</dbReference>
<feature type="domain" description="SET" evidence="4">
    <location>
        <begin position="63"/>
        <end position="274"/>
    </location>
</feature>
<dbReference type="FunFam" id="3.90.1410.10:FF:000005">
    <property type="entry name" value="Ribulose-1,5 bisphosphate carboxylase/oxygenase large subunit N-methyltransferase, chloroplastic"/>
    <property type="match status" value="1"/>
</dbReference>
<organism evidence="5 6">
    <name type="scientific">Musa troglodytarum</name>
    <name type="common">fe'i banana</name>
    <dbReference type="NCBI Taxonomy" id="320322"/>
    <lineage>
        <taxon>Eukaryota</taxon>
        <taxon>Viridiplantae</taxon>
        <taxon>Streptophyta</taxon>
        <taxon>Embryophyta</taxon>
        <taxon>Tracheophyta</taxon>
        <taxon>Spermatophyta</taxon>
        <taxon>Magnoliopsida</taxon>
        <taxon>Liliopsida</taxon>
        <taxon>Zingiberales</taxon>
        <taxon>Musaceae</taxon>
        <taxon>Musa</taxon>
    </lineage>
</organism>
<sequence>MQVGVRIARLSSSRFRSPHFPLLSTTSRRLRCNLSPSAASPEECELNEESDKFLRWLRQKAGSEISSVLSLGNSIYGRSLFASKNIKSGECILKVPYIAQITSENISREIKLLLPRDIENVSRLAVVLLAEKKHGEYSGWATYVNSLPSIDEMHNAIFWSKDELELVRDSAIYQETINLQAHIKKEYSVLGPVLEQFPYDFGDVHLMDFMHAYALVTSRAWDTSKGVSLIPFADFLNHDGTCDAVLLSDVHEEISEVIADRDYAVGEQVMIRYGKFSNATLLLDFGFTLPYNKYDQVQLLMDIPSHDPLYGMKSEILKKHCWPRTTTNADKSNTSGNSFVVKEVKSAIGKGKGIPQALRAFARVLSATSVEELQSLITEATENDGRLARRPLKSNEREIQAHCILCSRLLHMIQGHDVALKKLKSVDASDCNGRQSLRTRMARDLLNGELRVMKSAYAWLTNYYTSLSVPKEASLCSEEFSLTSAGDGELG</sequence>
<dbReference type="PANTHER" id="PTHR13271">
    <property type="entry name" value="UNCHARACTERIZED PUTATIVE METHYLTRANSFERASE"/>
    <property type="match status" value="1"/>
</dbReference>
<dbReference type="Gene3D" id="3.90.1410.10">
    <property type="entry name" value="set domain protein methyltransferase, domain 1"/>
    <property type="match status" value="1"/>
</dbReference>
<name>A0A9E7JK32_9LILI</name>
<gene>
    <name evidence="5" type="ORF">MUK42_05137</name>
</gene>
<dbReference type="AlphaFoldDB" id="A0A9E7JK32"/>
<dbReference type="InterPro" id="IPR050600">
    <property type="entry name" value="SETD3_SETD6_MTase"/>
</dbReference>
<keyword evidence="6" id="KW-1185">Reference proteome</keyword>
<dbReference type="GO" id="GO:0016279">
    <property type="term" value="F:protein-lysine N-methyltransferase activity"/>
    <property type="evidence" value="ECO:0007669"/>
    <property type="project" value="TreeGrafter"/>
</dbReference>
<evidence type="ECO:0000313" key="6">
    <source>
        <dbReference type="Proteomes" id="UP001055439"/>
    </source>
</evidence>
<reference evidence="5" key="1">
    <citation type="submission" date="2022-05" db="EMBL/GenBank/DDBJ databases">
        <title>The Musa troglodytarum L. genome provides insights into the mechanism of non-climacteric behaviour and enrichment of carotenoids.</title>
        <authorList>
            <person name="Wang J."/>
        </authorList>
    </citation>
    <scope>NUCLEOTIDE SEQUENCE</scope>
    <source>
        <tissue evidence="5">Leaf</tissue>
    </source>
</reference>
<dbReference type="EMBL" id="CP097503">
    <property type="protein sequence ID" value="URD84030.1"/>
    <property type="molecule type" value="Genomic_DNA"/>
</dbReference>
<proteinExistence type="predicted"/>